<proteinExistence type="predicted"/>
<evidence type="ECO:0000313" key="3">
    <source>
        <dbReference type="Proteomes" id="UP000095751"/>
    </source>
</evidence>
<dbReference type="EMBL" id="KV784357">
    <property type="protein sequence ID" value="OEU17197.1"/>
    <property type="molecule type" value="Genomic_DNA"/>
</dbReference>
<dbReference type="InParanoid" id="A0A1E7FGC3"/>
<feature type="compositionally biased region" description="Basic and acidic residues" evidence="1">
    <location>
        <begin position="1"/>
        <end position="23"/>
    </location>
</feature>
<dbReference type="KEGG" id="fcy:FRACYDRAFT_268614"/>
<keyword evidence="3" id="KW-1185">Reference proteome</keyword>
<organism evidence="2 3">
    <name type="scientific">Fragilariopsis cylindrus CCMP1102</name>
    <dbReference type="NCBI Taxonomy" id="635003"/>
    <lineage>
        <taxon>Eukaryota</taxon>
        <taxon>Sar</taxon>
        <taxon>Stramenopiles</taxon>
        <taxon>Ochrophyta</taxon>
        <taxon>Bacillariophyta</taxon>
        <taxon>Bacillariophyceae</taxon>
        <taxon>Bacillariophycidae</taxon>
        <taxon>Bacillariales</taxon>
        <taxon>Bacillariaceae</taxon>
        <taxon>Fragilariopsis</taxon>
    </lineage>
</organism>
<reference evidence="2 3" key="1">
    <citation type="submission" date="2016-09" db="EMBL/GenBank/DDBJ databases">
        <title>Extensive genetic diversity and differential bi-allelic expression allows diatom success in the polar Southern Ocean.</title>
        <authorList>
            <consortium name="DOE Joint Genome Institute"/>
            <person name="Mock T."/>
            <person name="Otillar R.P."/>
            <person name="Strauss J."/>
            <person name="Dupont C."/>
            <person name="Frickenhaus S."/>
            <person name="Maumus F."/>
            <person name="Mcmullan M."/>
            <person name="Sanges R."/>
            <person name="Schmutz J."/>
            <person name="Toseland A."/>
            <person name="Valas R."/>
            <person name="Veluchamy A."/>
            <person name="Ward B.J."/>
            <person name="Allen A."/>
            <person name="Barry K."/>
            <person name="Falciatore A."/>
            <person name="Ferrante M."/>
            <person name="Fortunato A.E."/>
            <person name="Gloeckner G."/>
            <person name="Gruber A."/>
            <person name="Hipkin R."/>
            <person name="Janech M."/>
            <person name="Kroth P."/>
            <person name="Leese F."/>
            <person name="Lindquist E."/>
            <person name="Lyon B.R."/>
            <person name="Martin J."/>
            <person name="Mayer C."/>
            <person name="Parker M."/>
            <person name="Quesneville H."/>
            <person name="Raymond J."/>
            <person name="Uhlig C."/>
            <person name="Valentin K.U."/>
            <person name="Worden A.Z."/>
            <person name="Armbrust E.V."/>
            <person name="Bowler C."/>
            <person name="Green B."/>
            <person name="Moulton V."/>
            <person name="Van Oosterhout C."/>
            <person name="Grigoriev I."/>
        </authorList>
    </citation>
    <scope>NUCLEOTIDE SEQUENCE [LARGE SCALE GENOMIC DNA]</scope>
    <source>
        <strain evidence="2 3">CCMP1102</strain>
    </source>
</reference>
<sequence>MERERREWTTGMKPTDDTEKDQKDDDDDELFDGEKEYLPLEILPAHTKLQEQVAEVGGFYSAIESSLLLASMQRAFAILSDDPRQYSSLGTATGRTSGTINRNGPLKTSIVESSLYAARRGAQRAFATGHTGTASAVTNYFADCLRDVLVQYLSRRAEELGVNPLKPGEGLLEGSAGIFGAASLGLTGRQAHQAVMGHAAGGSAIDDKQRQQKIEQGVSWACASFNDLEV</sequence>
<evidence type="ECO:0000256" key="1">
    <source>
        <dbReference type="SAM" id="MobiDB-lite"/>
    </source>
</evidence>
<evidence type="ECO:0000313" key="2">
    <source>
        <dbReference type="EMBL" id="OEU17197.1"/>
    </source>
</evidence>
<name>A0A1E7FGC3_9STRA</name>
<feature type="region of interest" description="Disordered" evidence="1">
    <location>
        <begin position="1"/>
        <end position="29"/>
    </location>
</feature>
<feature type="non-terminal residue" evidence="2">
    <location>
        <position position="230"/>
    </location>
</feature>
<protein>
    <submittedName>
        <fullName evidence="2">Uncharacterized protein</fullName>
    </submittedName>
</protein>
<dbReference type="AlphaFoldDB" id="A0A1E7FGC3"/>
<accession>A0A1E7FGC3</accession>
<dbReference type="Proteomes" id="UP000095751">
    <property type="component" value="Unassembled WGS sequence"/>
</dbReference>
<dbReference type="OrthoDB" id="47059at2759"/>
<gene>
    <name evidence="2" type="ORF">FRACYDRAFT_268614</name>
</gene>